<keyword evidence="2" id="KW-1185">Reference proteome</keyword>
<dbReference type="EMBL" id="JARQWQ010000008">
    <property type="protein sequence ID" value="KAK2570439.1"/>
    <property type="molecule type" value="Genomic_DNA"/>
</dbReference>
<organism evidence="1 2">
    <name type="scientific">Acropora cervicornis</name>
    <name type="common">Staghorn coral</name>
    <dbReference type="NCBI Taxonomy" id="6130"/>
    <lineage>
        <taxon>Eukaryota</taxon>
        <taxon>Metazoa</taxon>
        <taxon>Cnidaria</taxon>
        <taxon>Anthozoa</taxon>
        <taxon>Hexacorallia</taxon>
        <taxon>Scleractinia</taxon>
        <taxon>Astrocoeniina</taxon>
        <taxon>Acroporidae</taxon>
        <taxon>Acropora</taxon>
    </lineage>
</organism>
<gene>
    <name evidence="1" type="ORF">P5673_005256</name>
</gene>
<name>A0AAD9VDK2_ACRCE</name>
<comment type="caution">
    <text evidence="1">The sequence shown here is derived from an EMBL/GenBank/DDBJ whole genome shotgun (WGS) entry which is preliminary data.</text>
</comment>
<proteinExistence type="predicted"/>
<evidence type="ECO:0000313" key="1">
    <source>
        <dbReference type="EMBL" id="KAK2570439.1"/>
    </source>
</evidence>
<dbReference type="Proteomes" id="UP001249851">
    <property type="component" value="Unassembled WGS sequence"/>
</dbReference>
<accession>A0AAD9VDK2</accession>
<evidence type="ECO:0000313" key="2">
    <source>
        <dbReference type="Proteomes" id="UP001249851"/>
    </source>
</evidence>
<reference evidence="1" key="2">
    <citation type="journal article" date="2023" name="Science">
        <title>Genomic signatures of disease resistance in endangered staghorn corals.</title>
        <authorList>
            <person name="Vollmer S.V."/>
            <person name="Selwyn J.D."/>
            <person name="Despard B.A."/>
            <person name="Roesel C.L."/>
        </authorList>
    </citation>
    <scope>NUCLEOTIDE SEQUENCE</scope>
    <source>
        <strain evidence="1">K2</strain>
    </source>
</reference>
<dbReference type="AlphaFoldDB" id="A0AAD9VDK2"/>
<sequence length="294" mass="33559">MPLFEELFVYNRGDQKKRKFSVLFEDLMANCPNRAAEVFCEAAEKTNDSVIFSNAARFYAKMEPPSFPKAMELINRAFEASNAKQRSRSLCHTKGVVLYIELKRAVNTGKVRSLEKLQELASKVLDAYKEARNFPPTYPNPLIGEVQVWLVCTGWIMKNKCDGDSQKALTYLVNQCPEFFRSCVSHSFYLLDLVDRIIQSVPSLPDPEDTQRRCNDARLSLMKTFRTTFRSSGRGRDAEDLVQACKALCSSKNFPRSSTLELKRLQAHFMLNSGDPIDSLKQEHLQYLQTLLGD</sequence>
<protein>
    <submittedName>
        <fullName evidence="1">Uncharacterized protein</fullName>
    </submittedName>
</protein>
<reference evidence="1" key="1">
    <citation type="journal article" date="2023" name="G3 (Bethesda)">
        <title>Whole genome assembly and annotation of the endangered Caribbean coral Acropora cervicornis.</title>
        <authorList>
            <person name="Selwyn J.D."/>
            <person name="Vollmer S.V."/>
        </authorList>
    </citation>
    <scope>NUCLEOTIDE SEQUENCE</scope>
    <source>
        <strain evidence="1">K2</strain>
    </source>
</reference>